<feature type="transmembrane region" description="Helical" evidence="1">
    <location>
        <begin position="61"/>
        <end position="79"/>
    </location>
</feature>
<dbReference type="EMBL" id="JBHTCG010000075">
    <property type="protein sequence ID" value="MFC7388452.1"/>
    <property type="molecule type" value="Genomic_DNA"/>
</dbReference>
<feature type="domain" description="Putative sensor" evidence="2">
    <location>
        <begin position="4"/>
        <end position="84"/>
    </location>
</feature>
<keyword evidence="1" id="KW-1133">Transmembrane helix</keyword>
<feature type="transmembrane region" description="Helical" evidence="1">
    <location>
        <begin position="29"/>
        <end position="54"/>
    </location>
</feature>
<accession>A0ABW2PH88</accession>
<evidence type="ECO:0000313" key="3">
    <source>
        <dbReference type="EMBL" id="MFC7388452.1"/>
    </source>
</evidence>
<protein>
    <submittedName>
        <fullName evidence="3">Sensor domain-containing protein</fullName>
    </submittedName>
</protein>
<proteinExistence type="predicted"/>
<reference evidence="4" key="1">
    <citation type="journal article" date="2019" name="Int. J. Syst. Evol. Microbiol.">
        <title>The Global Catalogue of Microorganisms (GCM) 10K type strain sequencing project: providing services to taxonomists for standard genome sequencing and annotation.</title>
        <authorList>
            <consortium name="The Broad Institute Genomics Platform"/>
            <consortium name="The Broad Institute Genome Sequencing Center for Infectious Disease"/>
            <person name="Wu L."/>
            <person name="Ma J."/>
        </authorList>
    </citation>
    <scope>NUCLEOTIDE SEQUENCE [LARGE SCALE GENOMIC DNA]</scope>
    <source>
        <strain evidence="4">CECT 7649</strain>
    </source>
</reference>
<keyword evidence="1" id="KW-0472">Membrane</keyword>
<dbReference type="RefSeq" id="WP_380832571.1">
    <property type="nucleotide sequence ID" value="NZ_JBHTCG010000075.1"/>
</dbReference>
<dbReference type="Pfam" id="PF13796">
    <property type="entry name" value="Sensor"/>
    <property type="match status" value="1"/>
</dbReference>
<feature type="non-terminal residue" evidence="3">
    <location>
        <position position="86"/>
    </location>
</feature>
<keyword evidence="4" id="KW-1185">Reference proteome</keyword>
<dbReference type="InterPro" id="IPR025828">
    <property type="entry name" value="Put_sensor_dom"/>
</dbReference>
<evidence type="ECO:0000256" key="1">
    <source>
        <dbReference type="SAM" id="Phobius"/>
    </source>
</evidence>
<name>A0ABW2PH88_9ACTN</name>
<comment type="caution">
    <text evidence="3">The sequence shown here is derived from an EMBL/GenBank/DDBJ whole genome shotgun (WGS) entry which is preliminary data.</text>
</comment>
<keyword evidence="1" id="KW-0812">Transmembrane</keyword>
<dbReference type="Proteomes" id="UP001596496">
    <property type="component" value="Unassembled WGS sequence"/>
</dbReference>
<gene>
    <name evidence="3" type="ORF">ACFQSB_40045</name>
</gene>
<organism evidence="3 4">
    <name type="scientific">Sphaerisporangium rhizosphaerae</name>
    <dbReference type="NCBI Taxonomy" id="2269375"/>
    <lineage>
        <taxon>Bacteria</taxon>
        <taxon>Bacillati</taxon>
        <taxon>Actinomycetota</taxon>
        <taxon>Actinomycetes</taxon>
        <taxon>Streptosporangiales</taxon>
        <taxon>Streptosporangiaceae</taxon>
        <taxon>Sphaerisporangium</taxon>
    </lineage>
</organism>
<evidence type="ECO:0000313" key="4">
    <source>
        <dbReference type="Proteomes" id="UP001596496"/>
    </source>
</evidence>
<evidence type="ECO:0000259" key="2">
    <source>
        <dbReference type="Pfam" id="PF13796"/>
    </source>
</evidence>
<sequence length="86" mass="9116">MPDFMRTFDWVFKDPATWRDLAWLLGDPLIGGVAVLVPPLLVPLLLVASGVALVAQGPVQAVAGVLLVLAGPLLAPRAVRLHGVWT</sequence>